<reference evidence="2 3" key="1">
    <citation type="submission" date="2021-01" db="EMBL/GenBank/DDBJ databases">
        <title>Whole genome shotgun sequence of Planobispora siamensis NBRC 107568.</title>
        <authorList>
            <person name="Komaki H."/>
            <person name="Tamura T."/>
        </authorList>
    </citation>
    <scope>NUCLEOTIDE SEQUENCE [LARGE SCALE GENOMIC DNA]</scope>
    <source>
        <strain evidence="2 3">NBRC 107568</strain>
    </source>
</reference>
<feature type="compositionally biased region" description="Polar residues" evidence="1">
    <location>
        <begin position="1"/>
        <end position="15"/>
    </location>
</feature>
<dbReference type="Proteomes" id="UP000619788">
    <property type="component" value="Unassembled WGS sequence"/>
</dbReference>
<evidence type="ECO:0000256" key="1">
    <source>
        <dbReference type="SAM" id="MobiDB-lite"/>
    </source>
</evidence>
<organism evidence="2 3">
    <name type="scientific">Planobispora siamensis</name>
    <dbReference type="NCBI Taxonomy" id="936338"/>
    <lineage>
        <taxon>Bacteria</taxon>
        <taxon>Bacillati</taxon>
        <taxon>Actinomycetota</taxon>
        <taxon>Actinomycetes</taxon>
        <taxon>Streptosporangiales</taxon>
        <taxon>Streptosporangiaceae</taxon>
        <taxon>Planobispora</taxon>
    </lineage>
</organism>
<sequence>MNPSAESRQTATATRWNVGDAGDAAATNSPLLQPTGLADGFGLEEVLPHAWFTPIAVVPRFLGKVPKIRHIGC</sequence>
<accession>A0A8J3SGA4</accession>
<gene>
    <name evidence="2" type="ORF">Psi01_46610</name>
</gene>
<dbReference type="EMBL" id="BOOJ01000037">
    <property type="protein sequence ID" value="GIH94031.1"/>
    <property type="molecule type" value="Genomic_DNA"/>
</dbReference>
<dbReference type="AlphaFoldDB" id="A0A8J3SGA4"/>
<keyword evidence="3" id="KW-1185">Reference proteome</keyword>
<feature type="region of interest" description="Disordered" evidence="1">
    <location>
        <begin position="1"/>
        <end position="29"/>
    </location>
</feature>
<comment type="caution">
    <text evidence="2">The sequence shown here is derived from an EMBL/GenBank/DDBJ whole genome shotgun (WGS) entry which is preliminary data.</text>
</comment>
<protein>
    <submittedName>
        <fullName evidence="2">Uncharacterized protein</fullName>
    </submittedName>
</protein>
<proteinExistence type="predicted"/>
<evidence type="ECO:0000313" key="2">
    <source>
        <dbReference type="EMBL" id="GIH94031.1"/>
    </source>
</evidence>
<evidence type="ECO:0000313" key="3">
    <source>
        <dbReference type="Proteomes" id="UP000619788"/>
    </source>
</evidence>
<name>A0A8J3SGA4_9ACTN</name>